<dbReference type="Proteomes" id="UP001234216">
    <property type="component" value="Unassembled WGS sequence"/>
</dbReference>
<dbReference type="AlphaFoldDB" id="A0AAW8FH59"/>
<dbReference type="EMBL" id="JAUSZV010000005">
    <property type="protein sequence ID" value="MDQ0909481.1"/>
    <property type="molecule type" value="Genomic_DNA"/>
</dbReference>
<evidence type="ECO:0000313" key="2">
    <source>
        <dbReference type="EMBL" id="MDQ0909481.1"/>
    </source>
</evidence>
<name>A0AAW8FH59_9ACTN</name>
<protein>
    <submittedName>
        <fullName evidence="2">Uncharacterized protein</fullName>
    </submittedName>
</protein>
<accession>A0AAW8FH59</accession>
<proteinExistence type="predicted"/>
<dbReference type="RefSeq" id="WP_306979325.1">
    <property type="nucleotide sequence ID" value="NZ_JAUSZV010000005.1"/>
</dbReference>
<comment type="caution">
    <text evidence="2">The sequence shown here is derived from an EMBL/GenBank/DDBJ whole genome shotgun (WGS) entry which is preliminary data.</text>
</comment>
<evidence type="ECO:0000256" key="1">
    <source>
        <dbReference type="SAM" id="MobiDB-lite"/>
    </source>
</evidence>
<gene>
    <name evidence="2" type="ORF">QFZ22_005466</name>
</gene>
<evidence type="ECO:0000313" key="3">
    <source>
        <dbReference type="Proteomes" id="UP001234216"/>
    </source>
</evidence>
<feature type="region of interest" description="Disordered" evidence="1">
    <location>
        <begin position="84"/>
        <end position="118"/>
    </location>
</feature>
<organism evidence="2 3">
    <name type="scientific">Streptomyces canus</name>
    <dbReference type="NCBI Taxonomy" id="58343"/>
    <lineage>
        <taxon>Bacteria</taxon>
        <taxon>Bacillati</taxon>
        <taxon>Actinomycetota</taxon>
        <taxon>Actinomycetes</taxon>
        <taxon>Kitasatosporales</taxon>
        <taxon>Streptomycetaceae</taxon>
        <taxon>Streptomyces</taxon>
        <taxon>Streptomyces aurantiacus group</taxon>
    </lineage>
</organism>
<reference evidence="2" key="1">
    <citation type="submission" date="2023-07" db="EMBL/GenBank/DDBJ databases">
        <title>Comparative genomics of wheat-associated soil bacteria to identify genetic determinants of phenazine resistance.</title>
        <authorList>
            <person name="Mouncey N."/>
        </authorList>
    </citation>
    <scope>NUCLEOTIDE SEQUENCE</scope>
    <source>
        <strain evidence="2">V4I22</strain>
    </source>
</reference>
<sequence length="128" mass="13108">MVGIGRARAAYRGAPHGNGEGLRAAADERPVEIDKRDIPLSGGRTLRVTEFGDGGIRLAVRACSPYVVTSLEQIDDGAVLTLPPAAKDRTPTGTGSATTATVTVTARSEPRSGPDGVAGYTVLPGPII</sequence>
<feature type="compositionally biased region" description="Low complexity" evidence="1">
    <location>
        <begin position="91"/>
        <end position="107"/>
    </location>
</feature>